<dbReference type="CDD" id="cd08992">
    <property type="entry name" value="GH117"/>
    <property type="match status" value="1"/>
</dbReference>
<dbReference type="SUPFAM" id="SSF75005">
    <property type="entry name" value="Arabinanase/levansucrase/invertase"/>
    <property type="match status" value="1"/>
</dbReference>
<dbReference type="EMBL" id="SJPZ01000001">
    <property type="protein sequence ID" value="TWU64721.1"/>
    <property type="molecule type" value="Genomic_DNA"/>
</dbReference>
<dbReference type="Gene3D" id="2.115.10.20">
    <property type="entry name" value="Glycosyl hydrolase domain, family 43"/>
    <property type="match status" value="1"/>
</dbReference>
<dbReference type="InterPro" id="IPR050727">
    <property type="entry name" value="GH43_arabinanases"/>
</dbReference>
<keyword evidence="3 5" id="KW-0378">Hydrolase</keyword>
<evidence type="ECO:0000256" key="3">
    <source>
        <dbReference type="ARBA" id="ARBA00022801"/>
    </source>
</evidence>
<proteinExistence type="inferred from homology"/>
<dbReference type="GO" id="GO:0005975">
    <property type="term" value="P:carbohydrate metabolic process"/>
    <property type="evidence" value="ECO:0007669"/>
    <property type="project" value="InterPro"/>
</dbReference>
<protein>
    <submittedName>
        <fullName evidence="7">Glycosyl hydrolases family 43</fullName>
    </submittedName>
</protein>
<evidence type="ECO:0000256" key="6">
    <source>
        <dbReference type="SAM" id="MobiDB-lite"/>
    </source>
</evidence>
<accession>A0A5C6FQP2</accession>
<comment type="caution">
    <text evidence="7">The sequence shown here is derived from an EMBL/GenBank/DDBJ whole genome shotgun (WGS) entry which is preliminary data.</text>
</comment>
<dbReference type="InterPro" id="IPR023296">
    <property type="entry name" value="Glyco_hydro_beta-prop_sf"/>
</dbReference>
<dbReference type="InterPro" id="IPR006710">
    <property type="entry name" value="Glyco_hydro_43"/>
</dbReference>
<dbReference type="Pfam" id="PF04616">
    <property type="entry name" value="Glyco_hydro_43"/>
    <property type="match status" value="1"/>
</dbReference>
<evidence type="ECO:0000256" key="2">
    <source>
        <dbReference type="ARBA" id="ARBA00009865"/>
    </source>
</evidence>
<dbReference type="Proteomes" id="UP000316476">
    <property type="component" value="Unassembled WGS sequence"/>
</dbReference>
<dbReference type="PANTHER" id="PTHR43301">
    <property type="entry name" value="ARABINAN ENDO-1,5-ALPHA-L-ARABINOSIDASE"/>
    <property type="match status" value="1"/>
</dbReference>
<evidence type="ECO:0000256" key="4">
    <source>
        <dbReference type="ARBA" id="ARBA00023295"/>
    </source>
</evidence>
<evidence type="ECO:0000256" key="5">
    <source>
        <dbReference type="RuleBase" id="RU361187"/>
    </source>
</evidence>
<reference evidence="7 8" key="1">
    <citation type="submission" date="2019-02" db="EMBL/GenBank/DDBJ databases">
        <title>Deep-cultivation of Planctomycetes and their phenomic and genomic characterization uncovers novel biology.</title>
        <authorList>
            <person name="Wiegand S."/>
            <person name="Jogler M."/>
            <person name="Boedeker C."/>
            <person name="Pinto D."/>
            <person name="Vollmers J."/>
            <person name="Rivas-Marin E."/>
            <person name="Kohn T."/>
            <person name="Peeters S.H."/>
            <person name="Heuer A."/>
            <person name="Rast P."/>
            <person name="Oberbeckmann S."/>
            <person name="Bunk B."/>
            <person name="Jeske O."/>
            <person name="Meyerdierks A."/>
            <person name="Storesund J.E."/>
            <person name="Kallscheuer N."/>
            <person name="Luecker S."/>
            <person name="Lage O.M."/>
            <person name="Pohl T."/>
            <person name="Merkel B.J."/>
            <person name="Hornburger P."/>
            <person name="Mueller R.-W."/>
            <person name="Bruemmer F."/>
            <person name="Labrenz M."/>
            <person name="Spormann A.M."/>
            <person name="Op Den Camp H."/>
            <person name="Overmann J."/>
            <person name="Amann R."/>
            <person name="Jetten M.S.M."/>
            <person name="Mascher T."/>
            <person name="Medema M.H."/>
            <person name="Devos D.P."/>
            <person name="Kaster A.-K."/>
            <person name="Ovreas L."/>
            <person name="Rohde M."/>
            <person name="Galperin M.Y."/>
            <person name="Jogler C."/>
        </authorList>
    </citation>
    <scope>NUCLEOTIDE SEQUENCE [LARGE SCALE GENOMIC DNA]</scope>
    <source>
        <strain evidence="7 8">V7</strain>
    </source>
</reference>
<keyword evidence="4 5" id="KW-0326">Glycosidase</keyword>
<sequence length="446" mass="49425">MSGSVRPAPPSDLGTPSPKTRHHVARSFAACTQGLRWSMASLVVVVAVTASAQDTVYPYGVPAEKPDMELSAAMERAYEQYIAPSTWDNELFTKFRHSPIEGLDYHDGDGTISRRDPSKIVKANGKYYVWYTRRSTPTPPRGAAGGTDVIPSTDWDLAEIWYATSTDGFTWTEQGVAVKRPPKPQAGWRSVSTPDVLVWKGKYYLFYQAFLEMSGTRGDDCPVTASWADSPDGPWHAVGNVVIPNGSKGQWDQYSIHDPYPLVYKGKIYLYYKSEANGKPRPVRFTGLAIADNPLGPYTKHSLNPVLNSGHETGLFPFKEGIAAMVIRHGNEHNTIQYAPDGVNFQVASSVSLMPIASGPYVPDAFDGNDNGRGITWGLCHHTGAGTKDKKHSILYRFDCDLSLDVHDEWMKEPEHWFPPEVYFHSQVNAGKRKQLIDAAEKDLAE</sequence>
<comment type="similarity">
    <text evidence="2 5">Belongs to the glycosyl hydrolase 43 family.</text>
</comment>
<evidence type="ECO:0000313" key="8">
    <source>
        <dbReference type="Proteomes" id="UP000316476"/>
    </source>
</evidence>
<dbReference type="GO" id="GO:0004553">
    <property type="term" value="F:hydrolase activity, hydrolyzing O-glycosyl compounds"/>
    <property type="evidence" value="ECO:0007669"/>
    <property type="project" value="InterPro"/>
</dbReference>
<organism evidence="7 8">
    <name type="scientific">Crateriforma conspicua</name>
    <dbReference type="NCBI Taxonomy" id="2527996"/>
    <lineage>
        <taxon>Bacteria</taxon>
        <taxon>Pseudomonadati</taxon>
        <taxon>Planctomycetota</taxon>
        <taxon>Planctomycetia</taxon>
        <taxon>Planctomycetales</taxon>
        <taxon>Planctomycetaceae</taxon>
        <taxon>Crateriforma</taxon>
    </lineage>
</organism>
<dbReference type="AlphaFoldDB" id="A0A5C6FQP2"/>
<dbReference type="PANTHER" id="PTHR43301:SF3">
    <property type="entry name" value="ARABINAN ENDO-1,5-ALPHA-L-ARABINOSIDASE A-RELATED"/>
    <property type="match status" value="1"/>
</dbReference>
<evidence type="ECO:0000256" key="1">
    <source>
        <dbReference type="ARBA" id="ARBA00004834"/>
    </source>
</evidence>
<feature type="region of interest" description="Disordered" evidence="6">
    <location>
        <begin position="1"/>
        <end position="22"/>
    </location>
</feature>
<comment type="pathway">
    <text evidence="1">Glycan metabolism; L-arabinan degradation.</text>
</comment>
<name>A0A5C6FQP2_9PLAN</name>
<gene>
    <name evidence="7" type="ORF">V7x_02650</name>
</gene>
<evidence type="ECO:0000313" key="7">
    <source>
        <dbReference type="EMBL" id="TWU64721.1"/>
    </source>
</evidence>